<dbReference type="GO" id="GO:0004519">
    <property type="term" value="F:endonuclease activity"/>
    <property type="evidence" value="ECO:0007669"/>
    <property type="project" value="UniProtKB-KW"/>
</dbReference>
<comment type="similarity">
    <text evidence="1">Belongs to the HicA mRNA interferase family.</text>
</comment>
<sequence length="72" mass="8350">MERLKPVTWREFVRRMQELGFEGPFSGGKHPKMKKGDLTLIIPNKHESEIGVGFITRLLRQAGISKSEWLKK</sequence>
<proteinExistence type="inferred from homology"/>
<dbReference type="EMBL" id="LBXN01000032">
    <property type="protein sequence ID" value="KKR32792.1"/>
    <property type="molecule type" value="Genomic_DNA"/>
</dbReference>
<evidence type="ECO:0000256" key="4">
    <source>
        <dbReference type="ARBA" id="ARBA00022759"/>
    </source>
</evidence>
<evidence type="ECO:0000256" key="7">
    <source>
        <dbReference type="ARBA" id="ARBA00023016"/>
    </source>
</evidence>
<evidence type="ECO:0000313" key="9">
    <source>
        <dbReference type="Proteomes" id="UP000034539"/>
    </source>
</evidence>
<keyword evidence="2" id="KW-1277">Toxin-antitoxin system</keyword>
<dbReference type="GO" id="GO:0016787">
    <property type="term" value="F:hydrolase activity"/>
    <property type="evidence" value="ECO:0007669"/>
    <property type="project" value="UniProtKB-KW"/>
</dbReference>
<evidence type="ECO:0000256" key="6">
    <source>
        <dbReference type="ARBA" id="ARBA00022884"/>
    </source>
</evidence>
<accession>A0A0G0T4Q4</accession>
<dbReference type="Proteomes" id="UP000034539">
    <property type="component" value="Unassembled WGS sequence"/>
</dbReference>
<dbReference type="GO" id="GO:0003729">
    <property type="term" value="F:mRNA binding"/>
    <property type="evidence" value="ECO:0007669"/>
    <property type="project" value="InterPro"/>
</dbReference>
<dbReference type="Gene3D" id="3.30.920.30">
    <property type="entry name" value="Hypothetical protein"/>
    <property type="match status" value="1"/>
</dbReference>
<evidence type="ECO:0000256" key="5">
    <source>
        <dbReference type="ARBA" id="ARBA00022801"/>
    </source>
</evidence>
<evidence type="ECO:0000256" key="3">
    <source>
        <dbReference type="ARBA" id="ARBA00022722"/>
    </source>
</evidence>
<evidence type="ECO:0000256" key="2">
    <source>
        <dbReference type="ARBA" id="ARBA00022649"/>
    </source>
</evidence>
<reference evidence="8 9" key="1">
    <citation type="journal article" date="2015" name="Nature">
        <title>rRNA introns, odd ribosomes, and small enigmatic genomes across a large radiation of phyla.</title>
        <authorList>
            <person name="Brown C.T."/>
            <person name="Hug L.A."/>
            <person name="Thomas B.C."/>
            <person name="Sharon I."/>
            <person name="Castelle C.J."/>
            <person name="Singh A."/>
            <person name="Wilkins M.J."/>
            <person name="Williams K.H."/>
            <person name="Banfield J.F."/>
        </authorList>
    </citation>
    <scope>NUCLEOTIDE SEQUENCE [LARGE SCALE GENOMIC DNA]</scope>
</reference>
<dbReference type="InterPro" id="IPR038570">
    <property type="entry name" value="HicA_sf"/>
</dbReference>
<dbReference type="InterPro" id="IPR012933">
    <property type="entry name" value="HicA_mRNA_interferase"/>
</dbReference>
<dbReference type="Pfam" id="PF07927">
    <property type="entry name" value="HicA_toxin"/>
    <property type="match status" value="1"/>
</dbReference>
<dbReference type="AlphaFoldDB" id="A0A0G0T4Q4"/>
<keyword evidence="3" id="KW-0540">Nuclease</keyword>
<keyword evidence="5" id="KW-0378">Hydrolase</keyword>
<protein>
    <recommendedName>
        <fullName evidence="10">YcfA family protein</fullName>
    </recommendedName>
</protein>
<evidence type="ECO:0008006" key="10">
    <source>
        <dbReference type="Google" id="ProtNLM"/>
    </source>
</evidence>
<keyword evidence="6" id="KW-0694">RNA-binding</keyword>
<dbReference type="SUPFAM" id="SSF54786">
    <property type="entry name" value="YcfA/nrd intein domain"/>
    <property type="match status" value="1"/>
</dbReference>
<evidence type="ECO:0000313" key="8">
    <source>
        <dbReference type="EMBL" id="KKR32792.1"/>
    </source>
</evidence>
<keyword evidence="4" id="KW-0255">Endonuclease</keyword>
<keyword evidence="7" id="KW-0346">Stress response</keyword>
<organism evidence="8 9">
    <name type="scientific">Candidatus Gottesmanbacteria bacterium GW2011_GWC2_39_8</name>
    <dbReference type="NCBI Taxonomy" id="1618450"/>
    <lineage>
        <taxon>Bacteria</taxon>
        <taxon>Candidatus Gottesmaniibacteriota</taxon>
    </lineage>
</organism>
<evidence type="ECO:0000256" key="1">
    <source>
        <dbReference type="ARBA" id="ARBA00006620"/>
    </source>
</evidence>
<gene>
    <name evidence="8" type="ORF">UT63_C0032G0023</name>
</gene>
<name>A0A0G0T4Q4_9BACT</name>
<comment type="caution">
    <text evidence="8">The sequence shown here is derived from an EMBL/GenBank/DDBJ whole genome shotgun (WGS) entry which is preliminary data.</text>
</comment>